<dbReference type="SMART" id="SM00166">
    <property type="entry name" value="UBX"/>
    <property type="match status" value="1"/>
</dbReference>
<name>A0ABD6EYQ7_9BILA</name>
<evidence type="ECO:0000313" key="3">
    <source>
        <dbReference type="Proteomes" id="UP001608902"/>
    </source>
</evidence>
<proteinExistence type="predicted"/>
<dbReference type="InterPro" id="IPR029071">
    <property type="entry name" value="Ubiquitin-like_domsf"/>
</dbReference>
<comment type="caution">
    <text evidence="2">The sequence shown here is derived from an EMBL/GenBank/DDBJ whole genome shotgun (WGS) entry which is preliminary data.</text>
</comment>
<dbReference type="Pfam" id="PF00789">
    <property type="entry name" value="UBX"/>
    <property type="match status" value="1"/>
</dbReference>
<dbReference type="EMBL" id="JBGFUD010008742">
    <property type="protein sequence ID" value="MFH4982213.1"/>
    <property type="molecule type" value="Genomic_DNA"/>
</dbReference>
<accession>A0ABD6EYQ7</accession>
<reference evidence="2 3" key="1">
    <citation type="submission" date="2024-08" db="EMBL/GenBank/DDBJ databases">
        <title>Gnathostoma spinigerum genome.</title>
        <authorList>
            <person name="Gonzalez-Bertolin B."/>
            <person name="Monzon S."/>
            <person name="Zaballos A."/>
            <person name="Jimenez P."/>
            <person name="Dekumyoy P."/>
            <person name="Varona S."/>
            <person name="Cuesta I."/>
            <person name="Sumanam S."/>
            <person name="Adisakwattana P."/>
            <person name="Gasser R.B."/>
            <person name="Hernandez-Gonzalez A."/>
            <person name="Young N.D."/>
            <person name="Perteguer M.J."/>
        </authorList>
    </citation>
    <scope>NUCLEOTIDE SEQUENCE [LARGE SCALE GENOMIC DNA]</scope>
    <source>
        <strain evidence="2">AL3</strain>
        <tissue evidence="2">Liver</tissue>
    </source>
</reference>
<dbReference type="Proteomes" id="UP001608902">
    <property type="component" value="Unassembled WGS sequence"/>
</dbReference>
<organism evidence="2 3">
    <name type="scientific">Gnathostoma spinigerum</name>
    <dbReference type="NCBI Taxonomy" id="75299"/>
    <lineage>
        <taxon>Eukaryota</taxon>
        <taxon>Metazoa</taxon>
        <taxon>Ecdysozoa</taxon>
        <taxon>Nematoda</taxon>
        <taxon>Chromadorea</taxon>
        <taxon>Rhabditida</taxon>
        <taxon>Spirurina</taxon>
        <taxon>Gnathostomatomorpha</taxon>
        <taxon>Gnathostomatoidea</taxon>
        <taxon>Gnathostomatidae</taxon>
        <taxon>Gnathostoma</taxon>
    </lineage>
</organism>
<gene>
    <name evidence="2" type="ORF">AB6A40_008922</name>
</gene>
<protein>
    <recommendedName>
        <fullName evidence="1">UBX domain-containing protein</fullName>
    </recommendedName>
</protein>
<dbReference type="SUPFAM" id="SSF54236">
    <property type="entry name" value="Ubiquitin-like"/>
    <property type="match status" value="1"/>
</dbReference>
<evidence type="ECO:0000313" key="2">
    <source>
        <dbReference type="EMBL" id="MFH4982213.1"/>
    </source>
</evidence>
<keyword evidence="3" id="KW-1185">Reference proteome</keyword>
<dbReference type="Gene3D" id="3.10.20.90">
    <property type="entry name" value="Phosphatidylinositol 3-kinase Catalytic Subunit, Chain A, domain 1"/>
    <property type="match status" value="1"/>
</dbReference>
<feature type="domain" description="UBX" evidence="1">
    <location>
        <begin position="40"/>
        <end position="117"/>
    </location>
</feature>
<dbReference type="InterPro" id="IPR001012">
    <property type="entry name" value="UBX_dom"/>
</dbReference>
<evidence type="ECO:0000259" key="1">
    <source>
        <dbReference type="PROSITE" id="PS50033"/>
    </source>
</evidence>
<dbReference type="PROSITE" id="PS50033">
    <property type="entry name" value="UBX"/>
    <property type="match status" value="1"/>
</dbReference>
<sequence length="120" mass="13592">MKRRRKGEDMPEIDELVNGGSKLTFVDRDEWKKFVGSPDGKGTSVSIMVRFPDGTRSGIDVEDTTPLKAIFLFIAGHGYTPSDYLLVFSYPKREIGIDEEAKTLRELSLTSRELIHVEKK</sequence>
<dbReference type="AlphaFoldDB" id="A0ABD6EYQ7"/>
<dbReference type="CDD" id="cd01767">
    <property type="entry name" value="UBX"/>
    <property type="match status" value="1"/>
</dbReference>